<evidence type="ECO:0000313" key="2">
    <source>
        <dbReference type="Proteomes" id="UP000314294"/>
    </source>
</evidence>
<accession>A0A4Z2EP70</accession>
<gene>
    <name evidence="1" type="ORF">EYF80_059284</name>
</gene>
<name>A0A4Z2EP70_9TELE</name>
<protein>
    <submittedName>
        <fullName evidence="1">Uncharacterized protein</fullName>
    </submittedName>
</protein>
<dbReference type="PROSITE" id="PS51257">
    <property type="entry name" value="PROKAR_LIPOPROTEIN"/>
    <property type="match status" value="1"/>
</dbReference>
<keyword evidence="2" id="KW-1185">Reference proteome</keyword>
<evidence type="ECO:0000313" key="1">
    <source>
        <dbReference type="EMBL" id="TNN30565.1"/>
    </source>
</evidence>
<reference evidence="1 2" key="1">
    <citation type="submission" date="2019-03" db="EMBL/GenBank/DDBJ databases">
        <title>First draft genome of Liparis tanakae, snailfish: a comprehensive survey of snailfish specific genes.</title>
        <authorList>
            <person name="Kim W."/>
            <person name="Song I."/>
            <person name="Jeong J.-H."/>
            <person name="Kim D."/>
            <person name="Kim S."/>
            <person name="Ryu S."/>
            <person name="Song J.Y."/>
            <person name="Lee S.K."/>
        </authorList>
    </citation>
    <scope>NUCLEOTIDE SEQUENCE [LARGE SCALE GENOMIC DNA]</scope>
    <source>
        <tissue evidence="1">Muscle</tissue>
    </source>
</reference>
<sequence>MGGRDWCSSRIDRAAGGFSVVSACQVLNVQAKHDRN</sequence>
<dbReference type="Proteomes" id="UP000314294">
    <property type="component" value="Unassembled WGS sequence"/>
</dbReference>
<organism evidence="1 2">
    <name type="scientific">Liparis tanakae</name>
    <name type="common">Tanaka's snailfish</name>
    <dbReference type="NCBI Taxonomy" id="230148"/>
    <lineage>
        <taxon>Eukaryota</taxon>
        <taxon>Metazoa</taxon>
        <taxon>Chordata</taxon>
        <taxon>Craniata</taxon>
        <taxon>Vertebrata</taxon>
        <taxon>Euteleostomi</taxon>
        <taxon>Actinopterygii</taxon>
        <taxon>Neopterygii</taxon>
        <taxon>Teleostei</taxon>
        <taxon>Neoteleostei</taxon>
        <taxon>Acanthomorphata</taxon>
        <taxon>Eupercaria</taxon>
        <taxon>Perciformes</taxon>
        <taxon>Cottioidei</taxon>
        <taxon>Cottales</taxon>
        <taxon>Liparidae</taxon>
        <taxon>Liparis</taxon>
    </lineage>
</organism>
<dbReference type="EMBL" id="SRLO01004354">
    <property type="protein sequence ID" value="TNN30565.1"/>
    <property type="molecule type" value="Genomic_DNA"/>
</dbReference>
<dbReference type="AlphaFoldDB" id="A0A4Z2EP70"/>
<proteinExistence type="predicted"/>
<comment type="caution">
    <text evidence="1">The sequence shown here is derived from an EMBL/GenBank/DDBJ whole genome shotgun (WGS) entry which is preliminary data.</text>
</comment>